<gene>
    <name evidence="3" type="ORF">RFI_37105</name>
</gene>
<dbReference type="AlphaFoldDB" id="X6LGV6"/>
<dbReference type="GO" id="GO:0140662">
    <property type="term" value="F:ATP-dependent protein folding chaperone"/>
    <property type="evidence" value="ECO:0007669"/>
    <property type="project" value="InterPro"/>
</dbReference>
<organism evidence="3 4">
    <name type="scientific">Reticulomyxa filosa</name>
    <dbReference type="NCBI Taxonomy" id="46433"/>
    <lineage>
        <taxon>Eukaryota</taxon>
        <taxon>Sar</taxon>
        <taxon>Rhizaria</taxon>
        <taxon>Retaria</taxon>
        <taxon>Foraminifera</taxon>
        <taxon>Monothalamids</taxon>
        <taxon>Reticulomyxidae</taxon>
        <taxon>Reticulomyxa</taxon>
    </lineage>
</organism>
<comment type="caution">
    <text evidence="3">The sequence shown here is derived from an EMBL/GenBank/DDBJ whole genome shotgun (WGS) entry which is preliminary data.</text>
</comment>
<keyword evidence="4" id="KW-1185">Reference proteome</keyword>
<keyword evidence="1" id="KW-0547">Nucleotide-binding</keyword>
<dbReference type="InterPro" id="IPR013126">
    <property type="entry name" value="Hsp_70_fam"/>
</dbReference>
<accession>X6LGV6</accession>
<protein>
    <submittedName>
        <fullName evidence="3">Heat shock protein 70</fullName>
    </submittedName>
</protein>
<name>X6LGV6_RETFI</name>
<dbReference type="Pfam" id="PF00012">
    <property type="entry name" value="HSP70"/>
    <property type="match status" value="2"/>
</dbReference>
<dbReference type="PANTHER" id="PTHR19375">
    <property type="entry name" value="HEAT SHOCK PROTEIN 70KDA"/>
    <property type="match status" value="1"/>
</dbReference>
<evidence type="ECO:0000313" key="4">
    <source>
        <dbReference type="Proteomes" id="UP000023152"/>
    </source>
</evidence>
<evidence type="ECO:0000256" key="1">
    <source>
        <dbReference type="ARBA" id="ARBA00022741"/>
    </source>
</evidence>
<dbReference type="OrthoDB" id="3789372at2759"/>
<dbReference type="Gene3D" id="3.30.420.40">
    <property type="match status" value="1"/>
</dbReference>
<dbReference type="EMBL" id="ASPP01041319">
    <property type="protein sequence ID" value="ETO00342.1"/>
    <property type="molecule type" value="Genomic_DNA"/>
</dbReference>
<evidence type="ECO:0000256" key="2">
    <source>
        <dbReference type="ARBA" id="ARBA00022840"/>
    </source>
</evidence>
<keyword evidence="3" id="KW-0346">Stress response</keyword>
<dbReference type="InterPro" id="IPR029047">
    <property type="entry name" value="HSP70_peptide-bd_sf"/>
</dbReference>
<evidence type="ECO:0000313" key="3">
    <source>
        <dbReference type="EMBL" id="ETO00342.1"/>
    </source>
</evidence>
<dbReference type="SUPFAM" id="SSF100920">
    <property type="entry name" value="Heat shock protein 70kD (HSP70), peptide-binding domain"/>
    <property type="match status" value="1"/>
</dbReference>
<dbReference type="GO" id="GO:0005524">
    <property type="term" value="F:ATP binding"/>
    <property type="evidence" value="ECO:0007669"/>
    <property type="project" value="UniProtKB-KW"/>
</dbReference>
<proteinExistence type="predicted"/>
<dbReference type="PRINTS" id="PR00301">
    <property type="entry name" value="HEATSHOCK70"/>
</dbReference>
<keyword evidence="2" id="KW-0067">ATP-binding</keyword>
<dbReference type="InterPro" id="IPR043129">
    <property type="entry name" value="ATPase_NBD"/>
</dbReference>
<dbReference type="SUPFAM" id="SSF53067">
    <property type="entry name" value="Actin-like ATPase domain"/>
    <property type="match status" value="1"/>
</dbReference>
<reference evidence="3 4" key="1">
    <citation type="journal article" date="2013" name="Curr. Biol.">
        <title>The Genome of the Foraminiferan Reticulomyxa filosa.</title>
        <authorList>
            <person name="Glockner G."/>
            <person name="Hulsmann N."/>
            <person name="Schleicher M."/>
            <person name="Noegel A.A."/>
            <person name="Eichinger L."/>
            <person name="Gallinger C."/>
            <person name="Pawlowski J."/>
            <person name="Sierra R."/>
            <person name="Euteneuer U."/>
            <person name="Pillet L."/>
            <person name="Moustafa A."/>
            <person name="Platzer M."/>
            <person name="Groth M."/>
            <person name="Szafranski K."/>
            <person name="Schliwa M."/>
        </authorList>
    </citation>
    <scope>NUCLEOTIDE SEQUENCE [LARGE SCALE GENOMIC DNA]</scope>
</reference>
<dbReference type="Gene3D" id="2.60.34.10">
    <property type="entry name" value="Substrate Binding Domain Of DNAk, Chain A, domain 1"/>
    <property type="match status" value="1"/>
</dbReference>
<dbReference type="Proteomes" id="UP000023152">
    <property type="component" value="Unassembled WGS sequence"/>
</dbReference>
<sequence length="212" mass="23944">MSKFDISDVVLIGGSTQILKVRKLIQEYFNGKEPCTTMNPGETVEYGAAVQAAILSGEEIVKASDILLLDVITISWQFLFTNIQPAPIGVHEIEVTFDLDSNCTLSVSTKDKKQEFNIKIIQIGQQSEQVDEKEIKRMIEAAKTYSLADVHRQNGPWDEYEDTNERNDKTKTELNVIIVSFVFDILDISTINKTQGKVPKIEEMVDSNKTRR</sequence>